<dbReference type="EMBL" id="JADQDK010000001">
    <property type="protein sequence ID" value="MBW0134862.1"/>
    <property type="molecule type" value="Genomic_DNA"/>
</dbReference>
<keyword evidence="7" id="KW-1185">Reference proteome</keyword>
<evidence type="ECO:0000259" key="5">
    <source>
        <dbReference type="PROSITE" id="PS50977"/>
    </source>
</evidence>
<name>A0ABS6URJ6_9PSEU</name>
<keyword evidence="1" id="KW-0805">Transcription regulation</keyword>
<feature type="DNA-binding region" description="H-T-H motif" evidence="4">
    <location>
        <begin position="32"/>
        <end position="51"/>
    </location>
</feature>
<evidence type="ECO:0000256" key="3">
    <source>
        <dbReference type="ARBA" id="ARBA00023163"/>
    </source>
</evidence>
<dbReference type="Pfam" id="PF21597">
    <property type="entry name" value="TetR_C_43"/>
    <property type="match status" value="1"/>
</dbReference>
<protein>
    <submittedName>
        <fullName evidence="6">TetR family transcriptional regulator</fullName>
    </submittedName>
</protein>
<gene>
    <name evidence="6" type="ORF">I4I81_11400</name>
</gene>
<reference evidence="6 7" key="1">
    <citation type="submission" date="2020-11" db="EMBL/GenBank/DDBJ databases">
        <title>Pseudonocardia abyssalis sp. nov. and Pseudonocardia oceani sp. nov., description and phylogenomic analysis of two novel actinomycetes isolated from the deep Southern Ocean.</title>
        <authorList>
            <person name="Parra J."/>
        </authorList>
    </citation>
    <scope>NUCLEOTIDE SEQUENCE [LARGE SCALE GENOMIC DNA]</scope>
    <source>
        <strain evidence="6 7">KRD-168</strain>
    </source>
</reference>
<evidence type="ECO:0000256" key="4">
    <source>
        <dbReference type="PROSITE-ProRule" id="PRU00335"/>
    </source>
</evidence>
<dbReference type="PANTHER" id="PTHR30055:SF234">
    <property type="entry name" value="HTH-TYPE TRANSCRIPTIONAL REGULATOR BETI"/>
    <property type="match status" value="1"/>
</dbReference>
<evidence type="ECO:0000313" key="7">
    <source>
        <dbReference type="Proteomes" id="UP000694287"/>
    </source>
</evidence>
<organism evidence="6 7">
    <name type="scientific">Pseudonocardia abyssalis</name>
    <dbReference type="NCBI Taxonomy" id="2792008"/>
    <lineage>
        <taxon>Bacteria</taxon>
        <taxon>Bacillati</taxon>
        <taxon>Actinomycetota</taxon>
        <taxon>Actinomycetes</taxon>
        <taxon>Pseudonocardiales</taxon>
        <taxon>Pseudonocardiaceae</taxon>
        <taxon>Pseudonocardia</taxon>
    </lineage>
</organism>
<dbReference type="InterPro" id="IPR050109">
    <property type="entry name" value="HTH-type_TetR-like_transc_reg"/>
</dbReference>
<feature type="domain" description="HTH tetR-type" evidence="5">
    <location>
        <begin position="10"/>
        <end position="69"/>
    </location>
</feature>
<keyword evidence="2 4" id="KW-0238">DNA-binding</keyword>
<keyword evidence="3" id="KW-0804">Transcription</keyword>
<dbReference type="PANTHER" id="PTHR30055">
    <property type="entry name" value="HTH-TYPE TRANSCRIPTIONAL REGULATOR RUTR"/>
    <property type="match status" value="1"/>
</dbReference>
<dbReference type="InterPro" id="IPR049445">
    <property type="entry name" value="TetR_SbtR-like_C"/>
</dbReference>
<evidence type="ECO:0000313" key="6">
    <source>
        <dbReference type="EMBL" id="MBW0134862.1"/>
    </source>
</evidence>
<sequence length="186" mass="18903">MPAARRADALRNRAAVVAAAADVFAARGVGVPLADVAAAAGVGIATLHRNFPTRDALVVAVYLQDIDDLCDGVAELLARHPAAEAVAVWMRRFVAAVAGRAGMCQAVRAVVTGVDPDLCRVAHERIDAALGTLVAVAVAEGSVRADADVGDLVVAMSGFCLIADALGSADSVSRSVGVLVDGLRPR</sequence>
<evidence type="ECO:0000256" key="1">
    <source>
        <dbReference type="ARBA" id="ARBA00023015"/>
    </source>
</evidence>
<dbReference type="Pfam" id="PF00440">
    <property type="entry name" value="TetR_N"/>
    <property type="match status" value="1"/>
</dbReference>
<accession>A0ABS6URJ6</accession>
<dbReference type="PROSITE" id="PS50977">
    <property type="entry name" value="HTH_TETR_2"/>
    <property type="match status" value="1"/>
</dbReference>
<comment type="caution">
    <text evidence="6">The sequence shown here is derived from an EMBL/GenBank/DDBJ whole genome shotgun (WGS) entry which is preliminary data.</text>
</comment>
<evidence type="ECO:0000256" key="2">
    <source>
        <dbReference type="ARBA" id="ARBA00023125"/>
    </source>
</evidence>
<dbReference type="Proteomes" id="UP000694287">
    <property type="component" value="Unassembled WGS sequence"/>
</dbReference>
<proteinExistence type="predicted"/>
<dbReference type="RefSeq" id="WP_218601280.1">
    <property type="nucleotide sequence ID" value="NZ_JADQDJ010000016.1"/>
</dbReference>
<dbReference type="InterPro" id="IPR001647">
    <property type="entry name" value="HTH_TetR"/>
</dbReference>